<reference evidence="4" key="1">
    <citation type="submission" date="2021-12" db="EMBL/GenBank/DDBJ databases">
        <title>Convergent genome expansion in fungi linked to evolution of root-endophyte symbiosis.</title>
        <authorList>
            <consortium name="DOE Joint Genome Institute"/>
            <person name="Ke Y.-H."/>
            <person name="Bonito G."/>
            <person name="Liao H.-L."/>
            <person name="Looney B."/>
            <person name="Rojas-Flechas A."/>
            <person name="Nash J."/>
            <person name="Hameed K."/>
            <person name="Schadt C."/>
            <person name="Martin F."/>
            <person name="Crous P.W."/>
            <person name="Miettinen O."/>
            <person name="Magnuson J.K."/>
            <person name="Labbe J."/>
            <person name="Jacobson D."/>
            <person name="Doktycz M.J."/>
            <person name="Veneault-Fourrey C."/>
            <person name="Kuo A."/>
            <person name="Mondo S."/>
            <person name="Calhoun S."/>
            <person name="Riley R."/>
            <person name="Ohm R."/>
            <person name="LaButti K."/>
            <person name="Andreopoulos B."/>
            <person name="Pangilinan J."/>
            <person name="Nolan M."/>
            <person name="Tritt A."/>
            <person name="Clum A."/>
            <person name="Lipzen A."/>
            <person name="Daum C."/>
            <person name="Barry K."/>
            <person name="Grigoriev I.V."/>
            <person name="Vilgalys R."/>
        </authorList>
    </citation>
    <scope>NUCLEOTIDE SEQUENCE</scope>
    <source>
        <strain evidence="4">PMI_201</strain>
    </source>
</reference>
<dbReference type="Gene3D" id="1.25.40.90">
    <property type="match status" value="1"/>
</dbReference>
<dbReference type="GO" id="GO:0035091">
    <property type="term" value="F:phosphatidylinositol binding"/>
    <property type="evidence" value="ECO:0007669"/>
    <property type="project" value="InterPro"/>
</dbReference>
<dbReference type="InterPro" id="IPR008942">
    <property type="entry name" value="ENTH_VHS"/>
</dbReference>
<evidence type="ECO:0000256" key="1">
    <source>
        <dbReference type="ARBA" id="ARBA00011446"/>
    </source>
</evidence>
<dbReference type="InterPro" id="IPR002014">
    <property type="entry name" value="VHS_dom"/>
</dbReference>
<dbReference type="GO" id="GO:0030479">
    <property type="term" value="C:actin cortical patch"/>
    <property type="evidence" value="ECO:0007669"/>
    <property type="project" value="TreeGrafter"/>
</dbReference>
<dbReference type="GeneID" id="70245034"/>
<dbReference type="PANTHER" id="PTHR47789:SF1">
    <property type="entry name" value="LAS SEVENTEEN-BINDING PROTEIN 5"/>
    <property type="match status" value="1"/>
</dbReference>
<organism evidence="4 5">
    <name type="scientific">Talaromyces proteolyticus</name>
    <dbReference type="NCBI Taxonomy" id="1131652"/>
    <lineage>
        <taxon>Eukaryota</taxon>
        <taxon>Fungi</taxon>
        <taxon>Dikarya</taxon>
        <taxon>Ascomycota</taxon>
        <taxon>Pezizomycotina</taxon>
        <taxon>Eurotiomycetes</taxon>
        <taxon>Eurotiomycetidae</taxon>
        <taxon>Eurotiales</taxon>
        <taxon>Trichocomaceae</taxon>
        <taxon>Talaromyces</taxon>
        <taxon>Talaromyces sect. Bacilispori</taxon>
    </lineage>
</organism>
<accession>A0AAD4L6M8</accession>
<dbReference type="SUPFAM" id="SSF89009">
    <property type="entry name" value="GAT-like domain"/>
    <property type="match status" value="1"/>
</dbReference>
<dbReference type="InterPro" id="IPR044103">
    <property type="entry name" value="GAT_LSB5"/>
</dbReference>
<dbReference type="Proteomes" id="UP001201262">
    <property type="component" value="Unassembled WGS sequence"/>
</dbReference>
<protein>
    <submittedName>
        <fullName evidence="4">VHS domain protein</fullName>
    </submittedName>
</protein>
<sequence>MFKSDKPYTAVTVQIENLTSEQYEVDDWSGIVDLIEVVRIQSTGPAEASRALRKKLKYGNVHRQLRALTILDFLIQNAGERFLRVFADEPLLERLRIAATDSVSDPEVRKKCQALFGQWAVTYKDTPGMGGITGLYKQLPKRKQPAQQAHAKVLRDNAQPTDMSMGHSVSISVGDGPSTALSSPKSKKSKRTSAFGSASSKGPKRSSPKPFNMEKEKPEILQTIAASSVAGTNLLNALKLVNRETHRVSDSEDVMLQFEKCKTLRRQILRYIQNIESGDLLGSLIHANEELVTGLMAFEVLDKSVDYDSDSEDENFHLQGINDDFSGLSINPPKPPRPQRPTSIPNFPSGKNPSPFNVDNLESASESEAEEDDNEDNPFGDRNEVKTPAVEKHQPTWREV</sequence>
<dbReference type="RefSeq" id="XP_046077535.1">
    <property type="nucleotide sequence ID" value="XM_046214747.1"/>
</dbReference>
<evidence type="ECO:0000313" key="4">
    <source>
        <dbReference type="EMBL" id="KAH8704914.1"/>
    </source>
</evidence>
<feature type="region of interest" description="Disordered" evidence="2">
    <location>
        <begin position="139"/>
        <end position="212"/>
    </location>
</feature>
<dbReference type="CDD" id="cd16980">
    <property type="entry name" value="VHS_Lsb5"/>
    <property type="match status" value="1"/>
</dbReference>
<dbReference type="InterPro" id="IPR045007">
    <property type="entry name" value="LSB5"/>
</dbReference>
<proteinExistence type="predicted"/>
<dbReference type="SMART" id="SM00288">
    <property type="entry name" value="VHS"/>
    <property type="match status" value="1"/>
</dbReference>
<dbReference type="GO" id="GO:0007015">
    <property type="term" value="P:actin filament organization"/>
    <property type="evidence" value="ECO:0007669"/>
    <property type="project" value="InterPro"/>
</dbReference>
<comment type="subunit">
    <text evidence="1">Component of the ESCRT-0 complex composed of HSE1 and VPS27.</text>
</comment>
<dbReference type="Pfam" id="PF00790">
    <property type="entry name" value="VHS"/>
    <property type="match status" value="1"/>
</dbReference>
<feature type="region of interest" description="Disordered" evidence="2">
    <location>
        <begin position="309"/>
        <end position="400"/>
    </location>
</feature>
<dbReference type="CDD" id="cd14232">
    <property type="entry name" value="GAT_LSB5"/>
    <property type="match status" value="1"/>
</dbReference>
<dbReference type="GO" id="GO:0051666">
    <property type="term" value="P:actin cortical patch localization"/>
    <property type="evidence" value="ECO:0007669"/>
    <property type="project" value="TreeGrafter"/>
</dbReference>
<feature type="compositionally biased region" description="Polar residues" evidence="2">
    <location>
        <begin position="158"/>
        <end position="171"/>
    </location>
</feature>
<evidence type="ECO:0000313" key="5">
    <source>
        <dbReference type="Proteomes" id="UP001201262"/>
    </source>
</evidence>
<feature type="domain" description="VHS" evidence="3">
    <location>
        <begin position="18"/>
        <end position="142"/>
    </location>
</feature>
<dbReference type="EMBL" id="JAJTJA010000001">
    <property type="protein sequence ID" value="KAH8704914.1"/>
    <property type="molecule type" value="Genomic_DNA"/>
</dbReference>
<evidence type="ECO:0000256" key="2">
    <source>
        <dbReference type="SAM" id="MobiDB-lite"/>
    </source>
</evidence>
<dbReference type="PROSITE" id="PS50179">
    <property type="entry name" value="VHS"/>
    <property type="match status" value="1"/>
</dbReference>
<evidence type="ECO:0000259" key="3">
    <source>
        <dbReference type="PROSITE" id="PS50179"/>
    </source>
</evidence>
<dbReference type="GO" id="GO:0006897">
    <property type="term" value="P:endocytosis"/>
    <property type="evidence" value="ECO:0007669"/>
    <property type="project" value="InterPro"/>
</dbReference>
<dbReference type="SUPFAM" id="SSF48464">
    <property type="entry name" value="ENTH/VHS domain"/>
    <property type="match status" value="1"/>
</dbReference>
<feature type="compositionally biased region" description="Acidic residues" evidence="2">
    <location>
        <begin position="365"/>
        <end position="378"/>
    </location>
</feature>
<dbReference type="GO" id="GO:0007034">
    <property type="term" value="P:vacuolar transport"/>
    <property type="evidence" value="ECO:0007669"/>
    <property type="project" value="UniProtKB-ARBA"/>
</dbReference>
<dbReference type="PANTHER" id="PTHR47789">
    <property type="entry name" value="LAS SEVENTEEN-BINDING PROTEIN 5"/>
    <property type="match status" value="1"/>
</dbReference>
<keyword evidence="5" id="KW-1185">Reference proteome</keyword>
<dbReference type="GO" id="GO:0043130">
    <property type="term" value="F:ubiquitin binding"/>
    <property type="evidence" value="ECO:0007669"/>
    <property type="project" value="InterPro"/>
</dbReference>
<name>A0AAD4L6M8_9EURO</name>
<dbReference type="AlphaFoldDB" id="A0AAD4L6M8"/>
<gene>
    <name evidence="4" type="ORF">BGW36DRAFT_366407</name>
</gene>
<comment type="caution">
    <text evidence="4">The sequence shown here is derived from an EMBL/GenBank/DDBJ whole genome shotgun (WGS) entry which is preliminary data.</text>
</comment>
<feature type="compositionally biased region" description="Basic and acidic residues" evidence="2">
    <location>
        <begin position="379"/>
        <end position="400"/>
    </location>
</feature>